<organism evidence="2 3">
    <name type="scientific">Pleurodeles waltl</name>
    <name type="common">Iberian ribbed newt</name>
    <dbReference type="NCBI Taxonomy" id="8319"/>
    <lineage>
        <taxon>Eukaryota</taxon>
        <taxon>Metazoa</taxon>
        <taxon>Chordata</taxon>
        <taxon>Craniata</taxon>
        <taxon>Vertebrata</taxon>
        <taxon>Euteleostomi</taxon>
        <taxon>Amphibia</taxon>
        <taxon>Batrachia</taxon>
        <taxon>Caudata</taxon>
        <taxon>Salamandroidea</taxon>
        <taxon>Salamandridae</taxon>
        <taxon>Pleurodelinae</taxon>
        <taxon>Pleurodeles</taxon>
    </lineage>
</organism>
<dbReference type="AlphaFoldDB" id="A0AAV7NPL8"/>
<feature type="compositionally biased region" description="Basic and acidic residues" evidence="1">
    <location>
        <begin position="51"/>
        <end position="60"/>
    </location>
</feature>
<keyword evidence="3" id="KW-1185">Reference proteome</keyword>
<feature type="region of interest" description="Disordered" evidence="1">
    <location>
        <begin position="33"/>
        <end position="79"/>
    </location>
</feature>
<feature type="compositionally biased region" description="Basic and acidic residues" evidence="1">
    <location>
        <begin position="125"/>
        <end position="135"/>
    </location>
</feature>
<feature type="region of interest" description="Disordered" evidence="1">
    <location>
        <begin position="92"/>
        <end position="180"/>
    </location>
</feature>
<proteinExistence type="predicted"/>
<comment type="caution">
    <text evidence="2">The sequence shown here is derived from an EMBL/GenBank/DDBJ whole genome shotgun (WGS) entry which is preliminary data.</text>
</comment>
<dbReference type="Proteomes" id="UP001066276">
    <property type="component" value="Chromosome 8"/>
</dbReference>
<dbReference type="EMBL" id="JANPWB010000012">
    <property type="protein sequence ID" value="KAJ1118013.1"/>
    <property type="molecule type" value="Genomic_DNA"/>
</dbReference>
<gene>
    <name evidence="2" type="ORF">NDU88_006208</name>
</gene>
<name>A0AAV7NPL8_PLEWA</name>
<sequence>MSEDARGPSGISSASFPSPEVLCPMPWYAETLDREGPFKAPGEEEQGETPPLKRADKDYLSRYPSDLWPERPLSGGSDCDRASFIDATLRCPRSTSADARGPGGTSGASFPGPEVLCPTPWNSETLDREGPFKDPGEEELKEPPPPQEPKTLEELTATLEEGKATQQPSIGGDAQEAVRR</sequence>
<accession>A0AAV7NPL8</accession>
<protein>
    <submittedName>
        <fullName evidence="2">Uncharacterized protein</fullName>
    </submittedName>
</protein>
<evidence type="ECO:0000256" key="1">
    <source>
        <dbReference type="SAM" id="MobiDB-lite"/>
    </source>
</evidence>
<feature type="region of interest" description="Disordered" evidence="1">
    <location>
        <begin position="1"/>
        <end position="20"/>
    </location>
</feature>
<evidence type="ECO:0000313" key="2">
    <source>
        <dbReference type="EMBL" id="KAJ1118013.1"/>
    </source>
</evidence>
<evidence type="ECO:0000313" key="3">
    <source>
        <dbReference type="Proteomes" id="UP001066276"/>
    </source>
</evidence>
<reference evidence="2" key="1">
    <citation type="journal article" date="2022" name="bioRxiv">
        <title>Sequencing and chromosome-scale assembly of the giantPleurodeles waltlgenome.</title>
        <authorList>
            <person name="Brown T."/>
            <person name="Elewa A."/>
            <person name="Iarovenko S."/>
            <person name="Subramanian E."/>
            <person name="Araus A.J."/>
            <person name="Petzold A."/>
            <person name="Susuki M."/>
            <person name="Suzuki K.-i.T."/>
            <person name="Hayashi T."/>
            <person name="Toyoda A."/>
            <person name="Oliveira C."/>
            <person name="Osipova E."/>
            <person name="Leigh N.D."/>
            <person name="Simon A."/>
            <person name="Yun M.H."/>
        </authorList>
    </citation>
    <scope>NUCLEOTIDE SEQUENCE</scope>
    <source>
        <strain evidence="2">20211129_DDA</strain>
        <tissue evidence="2">Liver</tissue>
    </source>
</reference>